<feature type="compositionally biased region" description="Acidic residues" evidence="10">
    <location>
        <begin position="225"/>
        <end position="241"/>
    </location>
</feature>
<keyword evidence="4 9" id="KW-0509">mRNA transport</keyword>
<dbReference type="PANTHER" id="PTHR13373">
    <property type="entry name" value="FROUNT PROTEIN-RELATED"/>
    <property type="match status" value="1"/>
</dbReference>
<evidence type="ECO:0000256" key="3">
    <source>
        <dbReference type="ARBA" id="ARBA00022448"/>
    </source>
</evidence>
<feature type="region of interest" description="Disordered" evidence="10">
    <location>
        <begin position="1"/>
        <end position="241"/>
    </location>
</feature>
<evidence type="ECO:0000256" key="2">
    <source>
        <dbReference type="ARBA" id="ARBA00005573"/>
    </source>
</evidence>
<keyword evidence="7 9" id="KW-0906">Nuclear pore complex</keyword>
<dbReference type="EMBL" id="CM003106">
    <property type="protein sequence ID" value="KUI72853.1"/>
    <property type="molecule type" value="Genomic_DNA"/>
</dbReference>
<evidence type="ECO:0000313" key="11">
    <source>
        <dbReference type="EMBL" id="KUI72853.1"/>
    </source>
</evidence>
<dbReference type="GO" id="GO:0006606">
    <property type="term" value="P:protein import into nucleus"/>
    <property type="evidence" value="ECO:0007669"/>
    <property type="project" value="TreeGrafter"/>
</dbReference>
<evidence type="ECO:0000256" key="7">
    <source>
        <dbReference type="ARBA" id="ARBA00023132"/>
    </source>
</evidence>
<feature type="compositionally biased region" description="Basic and acidic residues" evidence="10">
    <location>
        <begin position="140"/>
        <end position="151"/>
    </location>
</feature>
<dbReference type="SMR" id="A0A194W9V5"/>
<reference evidence="11" key="1">
    <citation type="submission" date="2014-12" db="EMBL/GenBank/DDBJ databases">
        <title>Genome Sequence of Valsa Canker Pathogens Uncovers a Specific Adaption of Colonization on Woody Bark.</title>
        <authorList>
            <person name="Yin Z."/>
            <person name="Liu H."/>
            <person name="Gao X."/>
            <person name="Li Z."/>
            <person name="Song N."/>
            <person name="Ke X."/>
            <person name="Dai Q."/>
            <person name="Wu Y."/>
            <person name="Sun Y."/>
            <person name="Xu J.-R."/>
            <person name="Kang Z.K."/>
            <person name="Wang L."/>
            <person name="Huang L."/>
        </authorList>
    </citation>
    <scope>NUCLEOTIDE SEQUENCE [LARGE SCALE GENOMIC DNA]</scope>
    <source>
        <strain evidence="11">03-8</strain>
    </source>
</reference>
<evidence type="ECO:0000256" key="1">
    <source>
        <dbReference type="ARBA" id="ARBA00004567"/>
    </source>
</evidence>
<dbReference type="OrthoDB" id="5422384at2759"/>
<evidence type="ECO:0000256" key="6">
    <source>
        <dbReference type="ARBA" id="ARBA00023010"/>
    </source>
</evidence>
<sequence>MSFKVPDDYDDTISLPSTPDTSRKGKNKGFFDFGNDTPTSTPAGPPPSEHASSTPIGTPSASFMGSSLMQGVGASTTHDPFALSGLGDKTPPVKNPLGTAAKPAGPGPKNPFAPAPPKSIFATKPKSKSNTSLGQSVRTDAGRKQSRLREEVVDEDEDEDKDVDEEEEEEEDVPAKKNTGSFEVDYGSGTDEEGEEEYEEEEEEEEEDESPKPTRNRSAKASMEDFNEYSEDGEDDQGEGDMWLDMEHEEGGEDHEAGDISDLMMLQTPAADERVFREAEDIFRATSRRSGARRHSFQFATLAKDIYSQSGYASINEPPELILDTERLVARLYKDGVGPEEDEERLDETLATVTGQITSLWKKYVDAFPLESEEHAAEIGPAPQAPPFEKATYLATLALQVHHTRTGEHGRVTEPLPETLFRWLAEYHNPYPTQVQEVMRCKPCPASHSMFWPTVCMALLRGQVHDAQKLLENAGWESVKANRRGELEYTGRALDNVQWATQDTINMLDLCPGKAGNWEIWNNEWTIFRIKARGALEQLRRFAEGRDRMAGEDVDMTESQQSLTAAARKAESQVPWEIYENLNVIFEIALGAPEVILDTAQDWCEATIGLFGWWDETGGNRDVQRSASQSLMLASQNIGAEGYMERLAHCFHTAVASDFHFNSLNPVEVGMACVFEDNAKAVIAILRTWSLPVAAAVAEIASLGRWLPQHQPSALYAFEDLDMEDMEVLGINPTDPDETDGTKDNTLMQYAQELANYKELSSVEDNSGVTRDGWEVAIHVLGRMDSPQRSEETVGELVENILDEINVDSSDMVDKVWHLLSDLGMVQFAEQVAEHFGDILKETCFRYGEAMWYYALAHRPGKVRDVMHFLIAYSLIQSAAYPPAAEMDSYLGQLLKRRNATLERLAKQDLEAAELLGKMLAGYATLRKFYEIRDDESLPLTRRQKSAAAALTMVIASSDDNIRGGLYDASRDAIVGEDFLLALLGEALIFVNHSQREHGSPPLITLEQLDILLKAIEDVQAVGSRVYETCKEFFQLVLASAPALLKGSTPADLMRKSTEKGSLVLSGSSMLASQLHRSVAGGDPNKAVAGPLAPKGNLKRGWDWRSGLEYSTSAEDVLRILRLGLTKDLAKLWLVEADGGML</sequence>
<protein>
    <recommendedName>
        <fullName evidence="9">Nuclear pore complex protein Nup85</fullName>
    </recommendedName>
</protein>
<dbReference type="GO" id="GO:0045893">
    <property type="term" value="P:positive regulation of DNA-templated transcription"/>
    <property type="evidence" value="ECO:0007669"/>
    <property type="project" value="TreeGrafter"/>
</dbReference>
<evidence type="ECO:0000256" key="8">
    <source>
        <dbReference type="ARBA" id="ARBA00023242"/>
    </source>
</evidence>
<comment type="subunit">
    <text evidence="9">Component of the nuclear pore complex (NPC).</text>
</comment>
<name>A0A194W9V5_CYTMA</name>
<dbReference type="GO" id="GO:0017056">
    <property type="term" value="F:structural constituent of nuclear pore"/>
    <property type="evidence" value="ECO:0007669"/>
    <property type="project" value="TreeGrafter"/>
</dbReference>
<keyword evidence="3 9" id="KW-0813">Transport</keyword>
<keyword evidence="6 9" id="KW-0811">Translocation</keyword>
<dbReference type="Proteomes" id="UP000078559">
    <property type="component" value="Chromosome 9"/>
</dbReference>
<keyword evidence="5 9" id="KW-0653">Protein transport</keyword>
<gene>
    <name evidence="11" type="ORF">VM1G_08592</name>
</gene>
<evidence type="ECO:0000256" key="4">
    <source>
        <dbReference type="ARBA" id="ARBA00022816"/>
    </source>
</evidence>
<dbReference type="GO" id="GO:0006406">
    <property type="term" value="P:mRNA export from nucleus"/>
    <property type="evidence" value="ECO:0007669"/>
    <property type="project" value="TreeGrafter"/>
</dbReference>
<dbReference type="GO" id="GO:0031080">
    <property type="term" value="C:nuclear pore outer ring"/>
    <property type="evidence" value="ECO:0007669"/>
    <property type="project" value="TreeGrafter"/>
</dbReference>
<keyword evidence="9" id="KW-0472">Membrane</keyword>
<dbReference type="AlphaFoldDB" id="A0A194W9V5"/>
<accession>A0A194W9V5</accession>
<organism evidence="11 12">
    <name type="scientific">Cytospora mali</name>
    <name type="common">Apple Valsa canker fungus</name>
    <name type="synonym">Valsa mali</name>
    <dbReference type="NCBI Taxonomy" id="578113"/>
    <lineage>
        <taxon>Eukaryota</taxon>
        <taxon>Fungi</taxon>
        <taxon>Dikarya</taxon>
        <taxon>Ascomycota</taxon>
        <taxon>Pezizomycotina</taxon>
        <taxon>Sordariomycetes</taxon>
        <taxon>Sordariomycetidae</taxon>
        <taxon>Diaporthales</taxon>
        <taxon>Cytosporaceae</taxon>
        <taxon>Cytospora</taxon>
    </lineage>
</organism>
<comment type="similarity">
    <text evidence="2 9">Belongs to the nucleoporin Nup85 family.</text>
</comment>
<comment type="function">
    <text evidence="9">Functions as a component of the nuclear pore complex (NPC).</text>
</comment>
<feature type="compositionally biased region" description="Acidic residues" evidence="10">
    <location>
        <begin position="152"/>
        <end position="172"/>
    </location>
</feature>
<comment type="subcellular location">
    <subcellularLocation>
        <location evidence="1 9">Nucleus</location>
        <location evidence="1 9">Nuclear pore complex</location>
    </subcellularLocation>
</comment>
<feature type="compositionally biased region" description="Pro residues" evidence="10">
    <location>
        <begin position="105"/>
        <end position="117"/>
    </location>
</feature>
<evidence type="ECO:0000256" key="10">
    <source>
        <dbReference type="SAM" id="MobiDB-lite"/>
    </source>
</evidence>
<feature type="compositionally biased region" description="Polar residues" evidence="10">
    <location>
        <begin position="50"/>
        <end position="78"/>
    </location>
</feature>
<feature type="compositionally biased region" description="Polar residues" evidence="10">
    <location>
        <begin position="128"/>
        <end position="138"/>
    </location>
</feature>
<evidence type="ECO:0000256" key="9">
    <source>
        <dbReference type="RuleBase" id="RU365073"/>
    </source>
</evidence>
<feature type="compositionally biased region" description="Acidic residues" evidence="10">
    <location>
        <begin position="190"/>
        <end position="209"/>
    </location>
</feature>
<dbReference type="Pfam" id="PF07575">
    <property type="entry name" value="Nucleopor_Nup85"/>
    <property type="match status" value="2"/>
</dbReference>
<keyword evidence="8 9" id="KW-0539">Nucleus</keyword>
<evidence type="ECO:0000313" key="12">
    <source>
        <dbReference type="Proteomes" id="UP000078559"/>
    </source>
</evidence>
<dbReference type="GO" id="GO:0031965">
    <property type="term" value="C:nuclear membrane"/>
    <property type="evidence" value="ECO:0007669"/>
    <property type="project" value="UniProtKB-UniRule"/>
</dbReference>
<keyword evidence="12" id="KW-1185">Reference proteome</keyword>
<evidence type="ECO:0000256" key="5">
    <source>
        <dbReference type="ARBA" id="ARBA00022927"/>
    </source>
</evidence>
<proteinExistence type="inferred from homology"/>
<dbReference type="InterPro" id="IPR011502">
    <property type="entry name" value="Nucleoporin_Nup85"/>
</dbReference>
<dbReference type="PANTHER" id="PTHR13373:SF21">
    <property type="entry name" value="NUCLEAR PORE COMPLEX PROTEIN NUP85"/>
    <property type="match status" value="1"/>
</dbReference>